<feature type="compositionally biased region" description="Pro residues" evidence="1">
    <location>
        <begin position="494"/>
        <end position="503"/>
    </location>
</feature>
<feature type="compositionally biased region" description="Low complexity" evidence="1">
    <location>
        <begin position="655"/>
        <end position="677"/>
    </location>
</feature>
<feature type="compositionally biased region" description="Acidic residues" evidence="1">
    <location>
        <begin position="130"/>
        <end position="142"/>
    </location>
</feature>
<evidence type="ECO:0000313" key="2">
    <source>
        <dbReference type="EMBL" id="CAE2230826.1"/>
    </source>
</evidence>
<name>A0A7S4MMD3_9STRA</name>
<evidence type="ECO:0000256" key="1">
    <source>
        <dbReference type="SAM" id="MobiDB-lite"/>
    </source>
</evidence>
<feature type="region of interest" description="Disordered" evidence="1">
    <location>
        <begin position="457"/>
        <end position="508"/>
    </location>
</feature>
<accession>A0A7S4MMD3</accession>
<feature type="region of interest" description="Disordered" evidence="1">
    <location>
        <begin position="640"/>
        <end position="685"/>
    </location>
</feature>
<protein>
    <submittedName>
        <fullName evidence="2">Uncharacterized protein</fullName>
    </submittedName>
</protein>
<dbReference type="AlphaFoldDB" id="A0A7S4MMD3"/>
<feature type="region of interest" description="Disordered" evidence="1">
    <location>
        <begin position="105"/>
        <end position="147"/>
    </location>
</feature>
<proteinExistence type="predicted"/>
<dbReference type="EMBL" id="HBKQ01017568">
    <property type="protein sequence ID" value="CAE2230826.1"/>
    <property type="molecule type" value="Transcribed_RNA"/>
</dbReference>
<feature type="compositionally biased region" description="Low complexity" evidence="1">
    <location>
        <begin position="482"/>
        <end position="491"/>
    </location>
</feature>
<feature type="compositionally biased region" description="Basic and acidic residues" evidence="1">
    <location>
        <begin position="108"/>
        <end position="122"/>
    </location>
</feature>
<organism evidence="2">
    <name type="scientific">Odontella aurita</name>
    <dbReference type="NCBI Taxonomy" id="265563"/>
    <lineage>
        <taxon>Eukaryota</taxon>
        <taxon>Sar</taxon>
        <taxon>Stramenopiles</taxon>
        <taxon>Ochrophyta</taxon>
        <taxon>Bacillariophyta</taxon>
        <taxon>Mediophyceae</taxon>
        <taxon>Biddulphiophycidae</taxon>
        <taxon>Eupodiscales</taxon>
        <taxon>Odontellaceae</taxon>
        <taxon>Odontella</taxon>
    </lineage>
</organism>
<sequence length="685" mass="74119">MGFSFSDPIFAALAAAITLVLAVFVHSVMRPSSKKREIVDKSTREMGNLIDTGGWEDDKDEEDDEVFEVEQEMEPLTQAAAAVAEGQGLGGGAMTDSATIAAINSSWGDKDDNAVKKQREADEAAAAEQQAEEDEDDETEEEGPFKIGDRVVMAGLKKAAHLNGRHGIISGRSRDHRYPVDLDLMDPPTKTNRISVKADNLKAEATIDFDEGYRAAVKDGHLEERHGQVVAFIFDTMQCLVAAQFLGDPSLGTLSDLYKFRQSGGPQAMAKCNALQGSAWSLWTDPGPFAPRTQGKSVYDRLKYTLQQSVVEQNGGVDKLDAKHPGGYRLIFDAMDDAKAAGGWQVRLHGTFWVVGLDEDGQGTYIVPDNNRSAVYRIVGHRAALQIKDPKPPSLFRMTLVPWYGRIVWDGSLETTRQGPPVAATPEMAERLRKSVERAKRQGRVIDRLAQLELPDGSRKGVQAPPLRIRPNANGGPGVPGMMGPKAGFEPPGKRGPPKPQPEPTDQEKKLIAKIATLPPVPCRDPRTFGPQNPPTLKEREGHWVLQRKGFTKAMNPKGEGVVLKGVGVGGGTPTPIGSFICRDVEKPTSVELLVALATLAVKEKKRPSMVGVDEMEVAERLGFLFKDIPQTVVFAFVQKGPGQGGGPGGPGGPPNAMQRAAMQQRMAAMVQQRQRANGSAGPQQ</sequence>
<reference evidence="2" key="1">
    <citation type="submission" date="2021-01" db="EMBL/GenBank/DDBJ databases">
        <authorList>
            <person name="Corre E."/>
            <person name="Pelletier E."/>
            <person name="Niang G."/>
            <person name="Scheremetjew M."/>
            <person name="Finn R."/>
            <person name="Kale V."/>
            <person name="Holt S."/>
            <person name="Cochrane G."/>
            <person name="Meng A."/>
            <person name="Brown T."/>
            <person name="Cohen L."/>
        </authorList>
    </citation>
    <scope>NUCLEOTIDE SEQUENCE</scope>
    <source>
        <strain evidence="2">Isolate 1302-5</strain>
    </source>
</reference>
<gene>
    <name evidence="2" type="ORF">OAUR00152_LOCUS11865</name>
</gene>